<evidence type="ECO:0008006" key="3">
    <source>
        <dbReference type="Google" id="ProtNLM"/>
    </source>
</evidence>
<sequence>MNYEEFKDKVVEDVRRELETRTGKSYDVQAHTVEKMNENYYAITVKPEDGLIGVNLNVEELYKAHKDGHSYDSIVDRQY</sequence>
<dbReference type="InterPro" id="IPR043743">
    <property type="entry name" value="DUF5688"/>
</dbReference>
<protein>
    <recommendedName>
        <fullName evidence="3">Large polyvalent protein associated domain-containing protein</fullName>
    </recommendedName>
</protein>
<dbReference type="EMBL" id="FOXO01000055">
    <property type="protein sequence ID" value="SFQ46989.1"/>
    <property type="molecule type" value="Genomic_DNA"/>
</dbReference>
<evidence type="ECO:0000313" key="1">
    <source>
        <dbReference type="EMBL" id="SFQ46989.1"/>
    </source>
</evidence>
<dbReference type="RefSeq" id="WP_074892097.1">
    <property type="nucleotide sequence ID" value="NZ_FOXO01000055.1"/>
</dbReference>
<gene>
    <name evidence="1" type="ORF">SAMN04487928_1556</name>
</gene>
<proteinExistence type="predicted"/>
<evidence type="ECO:0000313" key="2">
    <source>
        <dbReference type="Proteomes" id="UP000182624"/>
    </source>
</evidence>
<reference evidence="2" key="1">
    <citation type="submission" date="2016-10" db="EMBL/GenBank/DDBJ databases">
        <authorList>
            <person name="Varghese N."/>
            <person name="Submissions S."/>
        </authorList>
    </citation>
    <scope>NUCLEOTIDE SEQUENCE [LARGE SCALE GENOMIC DNA]</scope>
    <source>
        <strain evidence="2">P18</strain>
    </source>
</reference>
<organism evidence="1 2">
    <name type="scientific">Butyrivibrio proteoclasticus</name>
    <dbReference type="NCBI Taxonomy" id="43305"/>
    <lineage>
        <taxon>Bacteria</taxon>
        <taxon>Bacillati</taxon>
        <taxon>Bacillota</taxon>
        <taxon>Clostridia</taxon>
        <taxon>Lachnospirales</taxon>
        <taxon>Lachnospiraceae</taxon>
        <taxon>Butyrivibrio</taxon>
    </lineage>
</organism>
<dbReference type="AlphaFoldDB" id="A0A1I5YS05"/>
<dbReference type="OrthoDB" id="2005535at2"/>
<dbReference type="Proteomes" id="UP000182624">
    <property type="component" value="Unassembled WGS sequence"/>
</dbReference>
<keyword evidence="2" id="KW-1185">Reference proteome</keyword>
<dbReference type="Pfam" id="PF18941">
    <property type="entry name" value="DUF5688"/>
    <property type="match status" value="1"/>
</dbReference>
<accession>A0A1I5YS05</accession>
<name>A0A1I5YS05_9FIRM</name>